<comment type="caution">
    <text evidence="2">The sequence shown here is derived from an EMBL/GenBank/DDBJ whole genome shotgun (WGS) entry which is preliminary data.</text>
</comment>
<organism evidence="2 3">
    <name type="scientific">Kutzneria buriramensis</name>
    <dbReference type="NCBI Taxonomy" id="1045776"/>
    <lineage>
        <taxon>Bacteria</taxon>
        <taxon>Bacillati</taxon>
        <taxon>Actinomycetota</taxon>
        <taxon>Actinomycetes</taxon>
        <taxon>Pseudonocardiales</taxon>
        <taxon>Pseudonocardiaceae</taxon>
        <taxon>Kutzneria</taxon>
    </lineage>
</organism>
<protein>
    <recommendedName>
        <fullName evidence="1">SAV-6107-like HEPN domain-containing protein</fullName>
    </recommendedName>
</protein>
<evidence type="ECO:0000259" key="1">
    <source>
        <dbReference type="Pfam" id="PF18726"/>
    </source>
</evidence>
<name>A0A3E0HZR2_9PSEU</name>
<evidence type="ECO:0000313" key="3">
    <source>
        <dbReference type="Proteomes" id="UP000256269"/>
    </source>
</evidence>
<dbReference type="RefSeq" id="WP_170217438.1">
    <property type="nucleotide sequence ID" value="NZ_CP144375.1"/>
</dbReference>
<reference evidence="2 3" key="1">
    <citation type="submission" date="2018-08" db="EMBL/GenBank/DDBJ databases">
        <title>Genomic Encyclopedia of Archaeal and Bacterial Type Strains, Phase II (KMG-II): from individual species to whole genera.</title>
        <authorList>
            <person name="Goeker M."/>
        </authorList>
    </citation>
    <scope>NUCLEOTIDE SEQUENCE [LARGE SCALE GENOMIC DNA]</scope>
    <source>
        <strain evidence="2 3">DSM 45791</strain>
    </source>
</reference>
<evidence type="ECO:0000313" key="2">
    <source>
        <dbReference type="EMBL" id="REH51766.1"/>
    </source>
</evidence>
<sequence length="152" mass="16412">MSVPVRLPESFLVSTPPRSRLRAVPSPGASPSARTLLAQARQGLLQAEHEADPAERYVRAHLAALRGAAAVLALRGRPHRTRTKPMSAWVLLTKVAPELAEWAAFFQSCAATRHAVESGITRLVSPRSADDLVRQAGQFLELVDRAVHGAGR</sequence>
<proteinExistence type="predicted"/>
<dbReference type="InterPro" id="IPR040891">
    <property type="entry name" value="HEPN_SAV_6107"/>
</dbReference>
<gene>
    <name evidence="2" type="ORF">BCF44_103215</name>
</gene>
<dbReference type="Proteomes" id="UP000256269">
    <property type="component" value="Unassembled WGS sequence"/>
</dbReference>
<accession>A0A3E0HZR2</accession>
<keyword evidence="3" id="KW-1185">Reference proteome</keyword>
<dbReference type="Pfam" id="PF18726">
    <property type="entry name" value="HEPN_SAV_6107"/>
    <property type="match status" value="1"/>
</dbReference>
<dbReference type="AlphaFoldDB" id="A0A3E0HZR2"/>
<dbReference type="EMBL" id="QUNO01000003">
    <property type="protein sequence ID" value="REH51766.1"/>
    <property type="molecule type" value="Genomic_DNA"/>
</dbReference>
<feature type="domain" description="SAV-6107-like HEPN" evidence="1">
    <location>
        <begin position="47"/>
        <end position="143"/>
    </location>
</feature>